<reference evidence="1" key="1">
    <citation type="journal article" date="2009" name="Plant Mol. Biol.">
        <title>Insights into corn genes derived from large-scale cDNA sequencing.</title>
        <authorList>
            <person name="Alexandrov N.N."/>
            <person name="Brover V.V."/>
            <person name="Freidin S."/>
            <person name="Troukhan M.E."/>
            <person name="Tatarinova T.V."/>
            <person name="Zhang H."/>
            <person name="Swaller T.J."/>
            <person name="Lu Y.P."/>
            <person name="Bouck J."/>
            <person name="Flavell R.B."/>
            <person name="Feldmann K.A."/>
        </authorList>
    </citation>
    <scope>NUCLEOTIDE SEQUENCE</scope>
</reference>
<name>B6TLI3_MAIZE</name>
<sequence>MAEVAAALRAVGEGFLRMEERRLELSLQMEKERMESEMKRTQTMLDAQQLFLEAFLGKQLQHKKAHVSPSSAAMEED</sequence>
<accession>B6TLI3</accession>
<proteinExistence type="evidence at transcript level"/>
<evidence type="ECO:0000313" key="1">
    <source>
        <dbReference type="EMBL" id="ACG37966.1"/>
    </source>
</evidence>
<dbReference type="EMBL" id="EU965848">
    <property type="protein sequence ID" value="ACG37966.1"/>
    <property type="molecule type" value="mRNA"/>
</dbReference>
<protein>
    <submittedName>
        <fullName evidence="1">Uncharacterized protein</fullName>
    </submittedName>
</protein>
<dbReference type="AlphaFoldDB" id="B6TLI3"/>
<organism evidence="1">
    <name type="scientific">Zea mays</name>
    <name type="common">Maize</name>
    <dbReference type="NCBI Taxonomy" id="4577"/>
    <lineage>
        <taxon>Eukaryota</taxon>
        <taxon>Viridiplantae</taxon>
        <taxon>Streptophyta</taxon>
        <taxon>Embryophyta</taxon>
        <taxon>Tracheophyta</taxon>
        <taxon>Spermatophyta</taxon>
        <taxon>Magnoliopsida</taxon>
        <taxon>Liliopsida</taxon>
        <taxon>Poales</taxon>
        <taxon>Poaceae</taxon>
        <taxon>PACMAD clade</taxon>
        <taxon>Panicoideae</taxon>
        <taxon>Andropogonodae</taxon>
        <taxon>Andropogoneae</taxon>
        <taxon>Tripsacinae</taxon>
        <taxon>Zea</taxon>
    </lineage>
</organism>